<proteinExistence type="predicted"/>
<accession>A0A927CQZ8</accession>
<organism evidence="5 6">
    <name type="scientific">Paenibacillus arenilitoris</name>
    <dbReference type="NCBI Taxonomy" id="2772299"/>
    <lineage>
        <taxon>Bacteria</taxon>
        <taxon>Bacillati</taxon>
        <taxon>Bacillota</taxon>
        <taxon>Bacilli</taxon>
        <taxon>Bacillales</taxon>
        <taxon>Paenibacillaceae</taxon>
        <taxon>Paenibacillus</taxon>
    </lineage>
</organism>
<dbReference type="SMART" id="SM00342">
    <property type="entry name" value="HTH_ARAC"/>
    <property type="match status" value="1"/>
</dbReference>
<dbReference type="AlphaFoldDB" id="A0A927CQZ8"/>
<dbReference type="Proteomes" id="UP000632125">
    <property type="component" value="Unassembled WGS sequence"/>
</dbReference>
<protein>
    <submittedName>
        <fullName evidence="5">Helix-turn-helix domain-containing protein</fullName>
    </submittedName>
</protein>
<dbReference type="GO" id="GO:0043565">
    <property type="term" value="F:sequence-specific DNA binding"/>
    <property type="evidence" value="ECO:0007669"/>
    <property type="project" value="InterPro"/>
</dbReference>
<dbReference type="InterPro" id="IPR009057">
    <property type="entry name" value="Homeodomain-like_sf"/>
</dbReference>
<gene>
    <name evidence="5" type="ORF">IDH41_17240</name>
</gene>
<dbReference type="EMBL" id="JACXIY010000019">
    <property type="protein sequence ID" value="MBD2870326.1"/>
    <property type="molecule type" value="Genomic_DNA"/>
</dbReference>
<keyword evidence="3" id="KW-0804">Transcription</keyword>
<dbReference type="InterPro" id="IPR018060">
    <property type="entry name" value="HTH_AraC"/>
</dbReference>
<keyword evidence="1" id="KW-0805">Transcription regulation</keyword>
<reference evidence="5" key="1">
    <citation type="submission" date="2020-09" db="EMBL/GenBank/DDBJ databases">
        <title>A novel bacterium of genus Paenibacillus, isolated from South China Sea.</title>
        <authorList>
            <person name="Huang H."/>
            <person name="Mo K."/>
            <person name="Hu Y."/>
        </authorList>
    </citation>
    <scope>NUCLEOTIDE SEQUENCE</scope>
    <source>
        <strain evidence="5">IB182493</strain>
    </source>
</reference>
<evidence type="ECO:0000256" key="3">
    <source>
        <dbReference type="ARBA" id="ARBA00023163"/>
    </source>
</evidence>
<name>A0A927CQZ8_9BACL</name>
<dbReference type="Pfam" id="PF12833">
    <property type="entry name" value="HTH_18"/>
    <property type="match status" value="1"/>
</dbReference>
<dbReference type="InterPro" id="IPR020449">
    <property type="entry name" value="Tscrpt_reg_AraC-type_HTH"/>
</dbReference>
<sequence length="58" mass="6657">MKYLTDNRMNEAKKLLLESSLSVKEVASIVGYENPLYFSRVFRGSVGVPPSLYKKRFV</sequence>
<dbReference type="RefSeq" id="WP_190863162.1">
    <property type="nucleotide sequence ID" value="NZ_JACXIY010000019.1"/>
</dbReference>
<keyword evidence="2" id="KW-0238">DNA-binding</keyword>
<comment type="caution">
    <text evidence="5">The sequence shown here is derived from an EMBL/GenBank/DDBJ whole genome shotgun (WGS) entry which is preliminary data.</text>
</comment>
<dbReference type="Gene3D" id="1.10.10.60">
    <property type="entry name" value="Homeodomain-like"/>
    <property type="match status" value="1"/>
</dbReference>
<feature type="domain" description="HTH araC/xylS-type" evidence="4">
    <location>
        <begin position="1"/>
        <end position="56"/>
    </location>
</feature>
<evidence type="ECO:0000259" key="4">
    <source>
        <dbReference type="PROSITE" id="PS01124"/>
    </source>
</evidence>
<evidence type="ECO:0000313" key="5">
    <source>
        <dbReference type="EMBL" id="MBD2870326.1"/>
    </source>
</evidence>
<dbReference type="PROSITE" id="PS01124">
    <property type="entry name" value="HTH_ARAC_FAMILY_2"/>
    <property type="match status" value="1"/>
</dbReference>
<dbReference type="PANTHER" id="PTHR43280">
    <property type="entry name" value="ARAC-FAMILY TRANSCRIPTIONAL REGULATOR"/>
    <property type="match status" value="1"/>
</dbReference>
<dbReference type="PANTHER" id="PTHR43280:SF2">
    <property type="entry name" value="HTH-TYPE TRANSCRIPTIONAL REGULATOR EXSA"/>
    <property type="match status" value="1"/>
</dbReference>
<evidence type="ECO:0000256" key="1">
    <source>
        <dbReference type="ARBA" id="ARBA00023015"/>
    </source>
</evidence>
<keyword evidence="6" id="KW-1185">Reference proteome</keyword>
<dbReference type="PRINTS" id="PR00032">
    <property type="entry name" value="HTHARAC"/>
</dbReference>
<dbReference type="SUPFAM" id="SSF46689">
    <property type="entry name" value="Homeodomain-like"/>
    <property type="match status" value="1"/>
</dbReference>
<evidence type="ECO:0000313" key="6">
    <source>
        <dbReference type="Proteomes" id="UP000632125"/>
    </source>
</evidence>
<dbReference type="GO" id="GO:0003700">
    <property type="term" value="F:DNA-binding transcription factor activity"/>
    <property type="evidence" value="ECO:0007669"/>
    <property type="project" value="InterPro"/>
</dbReference>
<evidence type="ECO:0000256" key="2">
    <source>
        <dbReference type="ARBA" id="ARBA00023125"/>
    </source>
</evidence>